<keyword evidence="1" id="KW-0597">Phosphoprotein</keyword>
<dbReference type="EMBL" id="DVGK01000115">
    <property type="protein sequence ID" value="HIR14285.1"/>
    <property type="molecule type" value="Genomic_DNA"/>
</dbReference>
<dbReference type="Gene3D" id="1.20.120.160">
    <property type="entry name" value="HPT domain"/>
    <property type="match status" value="1"/>
</dbReference>
<dbReference type="InterPro" id="IPR036641">
    <property type="entry name" value="HPT_dom_sf"/>
</dbReference>
<protein>
    <submittedName>
        <fullName evidence="3">Hpt domain-containing protein</fullName>
    </submittedName>
</protein>
<reference evidence="3" key="1">
    <citation type="submission" date="2020-10" db="EMBL/GenBank/DDBJ databases">
        <authorList>
            <person name="Gilroy R."/>
        </authorList>
    </citation>
    <scope>NUCLEOTIDE SEQUENCE</scope>
    <source>
        <strain evidence="3">ChiSjej4B22-8148</strain>
    </source>
</reference>
<comment type="caution">
    <text evidence="3">The sequence shown here is derived from an EMBL/GenBank/DDBJ whole genome shotgun (WGS) entry which is preliminary data.</text>
</comment>
<evidence type="ECO:0000313" key="4">
    <source>
        <dbReference type="Proteomes" id="UP000886757"/>
    </source>
</evidence>
<gene>
    <name evidence="3" type="ORF">IAB31_10240</name>
</gene>
<sequence>MTEEMKRELEQAGIRTEQALERFMGNEMLLERFLKKFLDDPNYGKLMKAMEEGDPKRAFEAAHTLKGVAGNLSMEPLMDAAGRITEALRKDRWEEAEALKPRIRAVYEETAGALKRIF</sequence>
<dbReference type="InterPro" id="IPR008207">
    <property type="entry name" value="Sig_transdc_His_kin_Hpt_dom"/>
</dbReference>
<dbReference type="GO" id="GO:0000160">
    <property type="term" value="P:phosphorelay signal transduction system"/>
    <property type="evidence" value="ECO:0007669"/>
    <property type="project" value="InterPro"/>
</dbReference>
<feature type="domain" description="HPt" evidence="2">
    <location>
        <begin position="22"/>
        <end position="118"/>
    </location>
</feature>
<proteinExistence type="predicted"/>
<accession>A0A9D1ACV7</accession>
<evidence type="ECO:0000259" key="2">
    <source>
        <dbReference type="PROSITE" id="PS50894"/>
    </source>
</evidence>
<organism evidence="3 4">
    <name type="scientific">Candidatus Choladousia intestinavium</name>
    <dbReference type="NCBI Taxonomy" id="2840727"/>
    <lineage>
        <taxon>Bacteria</taxon>
        <taxon>Bacillati</taxon>
        <taxon>Bacillota</taxon>
        <taxon>Clostridia</taxon>
        <taxon>Lachnospirales</taxon>
        <taxon>Lachnospiraceae</taxon>
        <taxon>Lachnospiraceae incertae sedis</taxon>
        <taxon>Candidatus Choladousia</taxon>
    </lineage>
</organism>
<evidence type="ECO:0000313" key="3">
    <source>
        <dbReference type="EMBL" id="HIR14285.1"/>
    </source>
</evidence>
<dbReference type="Proteomes" id="UP000886757">
    <property type="component" value="Unassembled WGS sequence"/>
</dbReference>
<dbReference type="SUPFAM" id="SSF47226">
    <property type="entry name" value="Histidine-containing phosphotransfer domain, HPT domain"/>
    <property type="match status" value="1"/>
</dbReference>
<name>A0A9D1ACV7_9FIRM</name>
<feature type="modified residue" description="Phosphohistidine" evidence="1">
    <location>
        <position position="63"/>
    </location>
</feature>
<dbReference type="PROSITE" id="PS50894">
    <property type="entry name" value="HPT"/>
    <property type="match status" value="1"/>
</dbReference>
<evidence type="ECO:0000256" key="1">
    <source>
        <dbReference type="PROSITE-ProRule" id="PRU00110"/>
    </source>
</evidence>
<dbReference type="AlphaFoldDB" id="A0A9D1ACV7"/>
<dbReference type="Pfam" id="PF01627">
    <property type="entry name" value="Hpt"/>
    <property type="match status" value="1"/>
</dbReference>
<reference evidence="3" key="2">
    <citation type="journal article" date="2021" name="PeerJ">
        <title>Extensive microbial diversity within the chicken gut microbiome revealed by metagenomics and culture.</title>
        <authorList>
            <person name="Gilroy R."/>
            <person name="Ravi A."/>
            <person name="Getino M."/>
            <person name="Pursley I."/>
            <person name="Horton D.L."/>
            <person name="Alikhan N.F."/>
            <person name="Baker D."/>
            <person name="Gharbi K."/>
            <person name="Hall N."/>
            <person name="Watson M."/>
            <person name="Adriaenssens E.M."/>
            <person name="Foster-Nyarko E."/>
            <person name="Jarju S."/>
            <person name="Secka A."/>
            <person name="Antonio M."/>
            <person name="Oren A."/>
            <person name="Chaudhuri R.R."/>
            <person name="La Ragione R."/>
            <person name="Hildebrand F."/>
            <person name="Pallen M.J."/>
        </authorList>
    </citation>
    <scope>NUCLEOTIDE SEQUENCE</scope>
    <source>
        <strain evidence="3">ChiSjej4B22-8148</strain>
    </source>
</reference>